<dbReference type="AlphaFoldDB" id="A0AA36MDQ3"/>
<dbReference type="PANTHER" id="PTHR11920">
    <property type="entry name" value="GUANYLYL CYCLASE"/>
    <property type="match status" value="1"/>
</dbReference>
<dbReference type="SUPFAM" id="SSF55073">
    <property type="entry name" value="Nucleotide cyclase"/>
    <property type="match status" value="1"/>
</dbReference>
<gene>
    <name evidence="20" type="ORF">CYNAS_LOCUS21392</name>
</gene>
<evidence type="ECO:0000256" key="4">
    <source>
        <dbReference type="ARBA" id="ARBA00022475"/>
    </source>
</evidence>
<dbReference type="InterPro" id="IPR029787">
    <property type="entry name" value="Nucleotide_cyclase"/>
</dbReference>
<dbReference type="GO" id="GO:0007168">
    <property type="term" value="P:receptor guanylyl cyclase signaling pathway"/>
    <property type="evidence" value="ECO:0007669"/>
    <property type="project" value="TreeGrafter"/>
</dbReference>
<evidence type="ECO:0000256" key="17">
    <source>
        <dbReference type="SAM" id="Phobius"/>
    </source>
</evidence>
<accession>A0AA36MDQ3</accession>
<evidence type="ECO:0000256" key="8">
    <source>
        <dbReference type="ARBA" id="ARBA00022989"/>
    </source>
</evidence>
<dbReference type="SMART" id="SM00044">
    <property type="entry name" value="CYCc"/>
    <property type="match status" value="1"/>
</dbReference>
<dbReference type="CDD" id="cd07302">
    <property type="entry name" value="CHD"/>
    <property type="match status" value="1"/>
</dbReference>
<keyword evidence="11" id="KW-0325">Glycoprotein</keyword>
<dbReference type="Pfam" id="PF01094">
    <property type="entry name" value="ANF_receptor"/>
    <property type="match status" value="1"/>
</dbReference>
<dbReference type="Pfam" id="PF00211">
    <property type="entry name" value="Guanylate_cyc"/>
    <property type="match status" value="1"/>
</dbReference>
<evidence type="ECO:0000256" key="10">
    <source>
        <dbReference type="ARBA" id="ARBA00023170"/>
    </source>
</evidence>
<keyword evidence="9 17" id="KW-0472">Membrane</keyword>
<dbReference type="InterPro" id="IPR011645">
    <property type="entry name" value="HNOB_dom_associated"/>
</dbReference>
<keyword evidence="4" id="KW-1003">Cell membrane</keyword>
<dbReference type="Proteomes" id="UP001176961">
    <property type="component" value="Unassembled WGS sequence"/>
</dbReference>
<dbReference type="Gene3D" id="6.10.250.780">
    <property type="match status" value="1"/>
</dbReference>
<evidence type="ECO:0000256" key="3">
    <source>
        <dbReference type="ARBA" id="ARBA00012202"/>
    </source>
</evidence>
<dbReference type="FunFam" id="3.30.70.1230:FF:000050">
    <property type="entry name" value="Guanylate cyclase"/>
    <property type="match status" value="1"/>
</dbReference>
<comment type="subcellular location">
    <subcellularLocation>
        <location evidence="2">Cell membrane</location>
        <topology evidence="2">Single-pass type I membrane protein</topology>
    </subcellularLocation>
</comment>
<evidence type="ECO:0000259" key="19">
    <source>
        <dbReference type="PROSITE" id="PS50125"/>
    </source>
</evidence>
<name>A0AA36MDQ3_CYLNA</name>
<feature type="coiled-coil region" evidence="16">
    <location>
        <begin position="828"/>
        <end position="855"/>
    </location>
</feature>
<evidence type="ECO:0000313" key="20">
    <source>
        <dbReference type="EMBL" id="CAJ0609409.1"/>
    </source>
</evidence>
<dbReference type="Gene3D" id="1.10.510.10">
    <property type="entry name" value="Transferase(Phosphotransferase) domain 1"/>
    <property type="match status" value="1"/>
</dbReference>
<evidence type="ECO:0000259" key="18">
    <source>
        <dbReference type="PROSITE" id="PS50011"/>
    </source>
</evidence>
<dbReference type="GO" id="GO:0005524">
    <property type="term" value="F:ATP binding"/>
    <property type="evidence" value="ECO:0007669"/>
    <property type="project" value="InterPro"/>
</dbReference>
<evidence type="ECO:0000256" key="1">
    <source>
        <dbReference type="ARBA" id="ARBA00001436"/>
    </source>
</evidence>
<dbReference type="GO" id="GO:0001653">
    <property type="term" value="F:peptide receptor activity"/>
    <property type="evidence" value="ECO:0007669"/>
    <property type="project" value="TreeGrafter"/>
</dbReference>
<dbReference type="InterPro" id="IPR001245">
    <property type="entry name" value="Ser-Thr/Tyr_kinase_cat_dom"/>
</dbReference>
<keyword evidence="10" id="KW-0675">Receptor</keyword>
<protein>
    <recommendedName>
        <fullName evidence="3 15">Guanylate cyclase</fullName>
        <ecNumber evidence="3 15">4.6.1.2</ecNumber>
    </recommendedName>
</protein>
<evidence type="ECO:0000256" key="16">
    <source>
        <dbReference type="SAM" id="Coils"/>
    </source>
</evidence>
<dbReference type="GO" id="GO:0005886">
    <property type="term" value="C:plasma membrane"/>
    <property type="evidence" value="ECO:0007669"/>
    <property type="project" value="UniProtKB-SubCell"/>
</dbReference>
<dbReference type="InterPro" id="IPR018297">
    <property type="entry name" value="A/G_cyclase_CS"/>
</dbReference>
<keyword evidence="7" id="KW-0547">Nucleotide-binding</keyword>
<organism evidence="20 21">
    <name type="scientific">Cylicocyclus nassatus</name>
    <name type="common">Nematode worm</name>
    <dbReference type="NCBI Taxonomy" id="53992"/>
    <lineage>
        <taxon>Eukaryota</taxon>
        <taxon>Metazoa</taxon>
        <taxon>Ecdysozoa</taxon>
        <taxon>Nematoda</taxon>
        <taxon>Chromadorea</taxon>
        <taxon>Rhabditida</taxon>
        <taxon>Rhabditina</taxon>
        <taxon>Rhabditomorpha</taxon>
        <taxon>Strongyloidea</taxon>
        <taxon>Strongylidae</taxon>
        <taxon>Cylicocyclus</taxon>
    </lineage>
</organism>
<keyword evidence="12 14" id="KW-0456">Lyase</keyword>
<feature type="transmembrane region" description="Helical" evidence="17">
    <location>
        <begin position="468"/>
        <end position="490"/>
    </location>
</feature>
<dbReference type="PROSITE" id="PS50011">
    <property type="entry name" value="PROTEIN_KINASE_DOM"/>
    <property type="match status" value="1"/>
</dbReference>
<evidence type="ECO:0000256" key="5">
    <source>
        <dbReference type="ARBA" id="ARBA00022692"/>
    </source>
</evidence>
<dbReference type="InterPro" id="IPR000719">
    <property type="entry name" value="Prot_kinase_dom"/>
</dbReference>
<evidence type="ECO:0000256" key="14">
    <source>
        <dbReference type="RuleBase" id="RU000405"/>
    </source>
</evidence>
<dbReference type="FunFam" id="1.10.510.10:FF:001506">
    <property type="entry name" value="Guanylate cyclase"/>
    <property type="match status" value="1"/>
</dbReference>
<keyword evidence="13 15" id="KW-0141">cGMP biosynthesis</keyword>
<dbReference type="GO" id="GO:0004672">
    <property type="term" value="F:protein kinase activity"/>
    <property type="evidence" value="ECO:0007669"/>
    <property type="project" value="InterPro"/>
</dbReference>
<evidence type="ECO:0000256" key="9">
    <source>
        <dbReference type="ARBA" id="ARBA00023136"/>
    </source>
</evidence>
<dbReference type="CDD" id="cd06352">
    <property type="entry name" value="PBP1_NPR_GC-like"/>
    <property type="match status" value="1"/>
</dbReference>
<evidence type="ECO:0000256" key="6">
    <source>
        <dbReference type="ARBA" id="ARBA00022729"/>
    </source>
</evidence>
<evidence type="ECO:0000313" key="21">
    <source>
        <dbReference type="Proteomes" id="UP001176961"/>
    </source>
</evidence>
<evidence type="ECO:0000256" key="13">
    <source>
        <dbReference type="ARBA" id="ARBA00023293"/>
    </source>
</evidence>
<dbReference type="InterPro" id="IPR001054">
    <property type="entry name" value="A/G_cyclase"/>
</dbReference>
<comment type="catalytic activity">
    <reaction evidence="1 15">
        <text>GTP = 3',5'-cyclic GMP + diphosphate</text>
        <dbReference type="Rhea" id="RHEA:13665"/>
        <dbReference type="ChEBI" id="CHEBI:33019"/>
        <dbReference type="ChEBI" id="CHEBI:37565"/>
        <dbReference type="ChEBI" id="CHEBI:57746"/>
        <dbReference type="EC" id="4.6.1.2"/>
    </reaction>
</comment>
<reference evidence="20" key="1">
    <citation type="submission" date="2023-07" db="EMBL/GenBank/DDBJ databases">
        <authorList>
            <consortium name="CYATHOMIX"/>
        </authorList>
    </citation>
    <scope>NUCLEOTIDE SEQUENCE</scope>
    <source>
        <strain evidence="20">N/A</strain>
    </source>
</reference>
<feature type="domain" description="Guanylate cyclase" evidence="19">
    <location>
        <begin position="891"/>
        <end position="1021"/>
    </location>
</feature>
<evidence type="ECO:0000256" key="11">
    <source>
        <dbReference type="ARBA" id="ARBA00023180"/>
    </source>
</evidence>
<proteinExistence type="inferred from homology"/>
<dbReference type="InterPro" id="IPR050401">
    <property type="entry name" value="Cyclic_nucleotide_synthase"/>
</dbReference>
<feature type="domain" description="Protein kinase" evidence="18">
    <location>
        <begin position="522"/>
        <end position="819"/>
    </location>
</feature>
<dbReference type="EC" id="4.6.1.2" evidence="3 15"/>
<dbReference type="SUPFAM" id="SSF56112">
    <property type="entry name" value="Protein kinase-like (PK-like)"/>
    <property type="match status" value="1"/>
</dbReference>
<keyword evidence="5 17" id="KW-0812">Transmembrane</keyword>
<dbReference type="Pfam" id="PF07714">
    <property type="entry name" value="PK_Tyr_Ser-Thr"/>
    <property type="match status" value="1"/>
</dbReference>
<keyword evidence="21" id="KW-1185">Reference proteome</keyword>
<dbReference type="InterPro" id="IPR028082">
    <property type="entry name" value="Peripla_BP_I"/>
</dbReference>
<dbReference type="SUPFAM" id="SSF53822">
    <property type="entry name" value="Periplasmic binding protein-like I"/>
    <property type="match status" value="1"/>
</dbReference>
<keyword evidence="8 17" id="KW-1133">Transmembrane helix</keyword>
<dbReference type="InterPro" id="IPR011009">
    <property type="entry name" value="Kinase-like_dom_sf"/>
</dbReference>
<keyword evidence="16" id="KW-0175">Coiled coil</keyword>
<evidence type="ECO:0000256" key="7">
    <source>
        <dbReference type="ARBA" id="ARBA00022741"/>
    </source>
</evidence>
<dbReference type="Pfam" id="PF07701">
    <property type="entry name" value="HNOBA"/>
    <property type="match status" value="1"/>
</dbReference>
<evidence type="ECO:0000256" key="2">
    <source>
        <dbReference type="ARBA" id="ARBA00004251"/>
    </source>
</evidence>
<dbReference type="GO" id="GO:0004016">
    <property type="term" value="F:adenylate cyclase activity"/>
    <property type="evidence" value="ECO:0007669"/>
    <property type="project" value="TreeGrafter"/>
</dbReference>
<sequence length="1087" mass="122173">MRTLSAKVRFVVLLLSCLVPDARQLATTARLNAERLAGSGGVVRIGHLQPNNPNIAHEPEILKMCAKDLKERKILPINYTLTVMTMESCNKFSGVEHAAYLHYMKNATIYFGPGCNNEMLVIGKLAPRWNVPIIAHMSGDDALSDRSVFPTLGSVALTSASEMARATLTYLQLNNWDQVGFVRASVNFERLSMHSLLHLLKKRDVKVNVQIEFDPFASVEEIVSSGGLKQLRNNARIIIVEMGMDINSATNFMLAVHRSQMKSDEFVYIIPWLAHLEDHYPWEATNVDKQEVKAAFENVIIITAHGYDRKFFEEFQTKFSQATGMLSSHYATLAYMSLYDALFLYGLALRDAYEEIGGYDVHHNGSFIWSKMTNRQFIGATGQVLMNNRAIRVPSYATYHTTNGTLRIVVELEAKNVERAECDRNPEQCSEHVAHEVIQSYWSSPSGQLPKAVPSCGFTGSLCDYTTYFVLLGVAAFLLTIAPLSYFVYVKQKERLLYDMTWRIPRDSVRLLDSSKSRSEHSLASKSQSSGSFSGSMGSKNVVSAKQATSNGVRLAMKRFQQIRNITFPKAELKLLKELKLTENENLNKFYGICFNQQNEFIVLWVFCTRGSLEDILFNEELKLGRNFQVAFAKDVVKGLSFLHSSPLLIHGMLCLQNCLVDSNWTVKLTNFGTESIISEKLYHNEIKLIVDEGEDEADRLADRKYVQQAPEIIRELVTRKTLPPGSQPADIYSLGMVLYQILFRVQPFHERGKSIAKLMEMISMSNDDDQLIRPTFPSSQGTESYNLQLLSCIEACWLELPEMRPHIKKVRTMVNANLRSTGKGSLVDQMMKMMEEYTSNLENMVRDRTALLEEAQKQADRLLNSMLPKSIAEDLKVGKPVLPQLYQCATVLFSDIRGFTKISSTSTPLQIVTFLNDMFSGFDAIIAKHDAYKVETIGDAYMIVSGVPNENGNNHVQHIADIALKMRAFISNFKLAHRPEEVMMVRIGFHSGSVAAGVVGLAAPRYCLFGDTVNMASRMESTGVANKIQISEQAHDLLHCFFQQFIVVERGKIEVKSSLNYMLSNNAPLMAPAESGIPVFAGIHTR</sequence>
<evidence type="ECO:0000256" key="15">
    <source>
        <dbReference type="RuleBase" id="RU003431"/>
    </source>
</evidence>
<dbReference type="Gene3D" id="3.30.70.1230">
    <property type="entry name" value="Nucleotide cyclase"/>
    <property type="match status" value="1"/>
</dbReference>
<comment type="caution">
    <text evidence="20">The sequence shown here is derived from an EMBL/GenBank/DDBJ whole genome shotgun (WGS) entry which is preliminary data.</text>
</comment>
<dbReference type="PROSITE" id="PS50125">
    <property type="entry name" value="GUANYLATE_CYCLASE_2"/>
    <property type="match status" value="1"/>
</dbReference>
<dbReference type="EMBL" id="CATQJL010000326">
    <property type="protein sequence ID" value="CAJ0609409.1"/>
    <property type="molecule type" value="Genomic_DNA"/>
</dbReference>
<dbReference type="Gene3D" id="3.40.50.2300">
    <property type="match status" value="2"/>
</dbReference>
<keyword evidence="6" id="KW-0732">Signal</keyword>
<evidence type="ECO:0000256" key="12">
    <source>
        <dbReference type="ARBA" id="ARBA00023239"/>
    </source>
</evidence>
<dbReference type="GO" id="GO:0035556">
    <property type="term" value="P:intracellular signal transduction"/>
    <property type="evidence" value="ECO:0007669"/>
    <property type="project" value="InterPro"/>
</dbReference>
<dbReference type="GO" id="GO:0007606">
    <property type="term" value="P:sensory perception of chemical stimulus"/>
    <property type="evidence" value="ECO:0007669"/>
    <property type="project" value="UniProtKB-ARBA"/>
</dbReference>
<dbReference type="GO" id="GO:0004383">
    <property type="term" value="F:guanylate cyclase activity"/>
    <property type="evidence" value="ECO:0007669"/>
    <property type="project" value="UniProtKB-EC"/>
</dbReference>
<dbReference type="InterPro" id="IPR001828">
    <property type="entry name" value="ANF_lig-bd_rcpt"/>
</dbReference>
<dbReference type="PROSITE" id="PS00452">
    <property type="entry name" value="GUANYLATE_CYCLASE_1"/>
    <property type="match status" value="1"/>
</dbReference>
<dbReference type="PANTHER" id="PTHR11920:SF503">
    <property type="entry name" value="RECEPTOR-TYPE GUANYLATE CYCLASE GCY-9"/>
    <property type="match status" value="1"/>
</dbReference>
<comment type="similarity">
    <text evidence="14">Belongs to the adenylyl cyclase class-4/guanylyl cyclase family.</text>
</comment>